<dbReference type="AlphaFoldDB" id="A0A1I5FZG8"/>
<dbReference type="OrthoDB" id="8667190at2"/>
<evidence type="ECO:0008006" key="3">
    <source>
        <dbReference type="Google" id="ProtNLM"/>
    </source>
</evidence>
<dbReference type="STRING" id="655353.SAMN04488056_104281"/>
<dbReference type="Proteomes" id="UP000199236">
    <property type="component" value="Unassembled WGS sequence"/>
</dbReference>
<protein>
    <recommendedName>
        <fullName evidence="3">DUF2000 domain-containing protein</fullName>
    </recommendedName>
</protein>
<reference evidence="1 2" key="1">
    <citation type="submission" date="2016-10" db="EMBL/GenBank/DDBJ databases">
        <authorList>
            <person name="de Groot N.N."/>
        </authorList>
    </citation>
    <scope>NUCLEOTIDE SEQUENCE [LARGE SCALE GENOMIC DNA]</scope>
    <source>
        <strain evidence="1 2">CGMCC 1.9157</strain>
    </source>
</reference>
<dbReference type="Gene3D" id="3.40.1490.10">
    <property type="entry name" value="Bit1"/>
    <property type="match status" value="1"/>
</dbReference>
<sequence>MKSDLRVAIIINPDMPVGLIANTASAIAIGLGGNQPILAARSLTDNVGRTIDVSSRLPVPILQASQETIGDLLLKALEKKHEDAHVVPFPAFARSLHAYADYETSFPDRNLAEEEIDGLGLVGPSKWIRSLTGSLKLLR</sequence>
<dbReference type="PIRSF" id="PIRSF033736">
    <property type="entry name" value="UCP033763"/>
    <property type="match status" value="1"/>
</dbReference>
<gene>
    <name evidence="1" type="ORF">SAMN04488056_104281</name>
</gene>
<evidence type="ECO:0000313" key="2">
    <source>
        <dbReference type="Proteomes" id="UP000199236"/>
    </source>
</evidence>
<dbReference type="SUPFAM" id="SSF102462">
    <property type="entry name" value="Peptidyl-tRNA hydrolase II"/>
    <property type="match status" value="1"/>
</dbReference>
<dbReference type="InterPro" id="IPR018988">
    <property type="entry name" value="DUF2000"/>
</dbReference>
<dbReference type="RefSeq" id="WP_090071840.1">
    <property type="nucleotide sequence ID" value="NZ_FOVR01000004.1"/>
</dbReference>
<accession>A0A1I5FZG8</accession>
<dbReference type="EMBL" id="FOVR01000004">
    <property type="protein sequence ID" value="SFO29162.1"/>
    <property type="molecule type" value="Genomic_DNA"/>
</dbReference>
<organism evidence="1 2">
    <name type="scientific">Cohaesibacter marisflavi</name>
    <dbReference type="NCBI Taxonomy" id="655353"/>
    <lineage>
        <taxon>Bacteria</taxon>
        <taxon>Pseudomonadati</taxon>
        <taxon>Pseudomonadota</taxon>
        <taxon>Alphaproteobacteria</taxon>
        <taxon>Hyphomicrobiales</taxon>
        <taxon>Cohaesibacteraceae</taxon>
    </lineage>
</organism>
<name>A0A1I5FZG8_9HYPH</name>
<dbReference type="InterPro" id="IPR017021">
    <property type="entry name" value="UCP033763"/>
</dbReference>
<dbReference type="Pfam" id="PF09391">
    <property type="entry name" value="DUF2000"/>
    <property type="match status" value="1"/>
</dbReference>
<dbReference type="InterPro" id="IPR023476">
    <property type="entry name" value="Pep_tRNA_hydro_II_dom_sf"/>
</dbReference>
<keyword evidence="2" id="KW-1185">Reference proteome</keyword>
<evidence type="ECO:0000313" key="1">
    <source>
        <dbReference type="EMBL" id="SFO29162.1"/>
    </source>
</evidence>
<proteinExistence type="predicted"/>